<evidence type="ECO:0000256" key="7">
    <source>
        <dbReference type="ARBA" id="ARBA00039306"/>
    </source>
</evidence>
<dbReference type="OrthoDB" id="9972728at2759"/>
<dbReference type="GO" id="GO:0006412">
    <property type="term" value="P:translation"/>
    <property type="evidence" value="ECO:0007669"/>
    <property type="project" value="InterPro"/>
</dbReference>
<dbReference type="PANTHER" id="PTHR11205">
    <property type="entry name" value="RIBOSOMAL PROTEIN S7"/>
    <property type="match status" value="1"/>
</dbReference>
<gene>
    <name evidence="11" type="ORF">CAUJ_LOCUS10400</name>
</gene>
<dbReference type="GO" id="GO:0005840">
    <property type="term" value="C:ribosome"/>
    <property type="evidence" value="ECO:0007669"/>
    <property type="project" value="UniProtKB-KW"/>
</dbReference>
<dbReference type="InterPro" id="IPR036823">
    <property type="entry name" value="Ribosomal_uS7_dom_sf"/>
</dbReference>
<dbReference type="InterPro" id="IPR000235">
    <property type="entry name" value="Ribosomal_uS7"/>
</dbReference>
<evidence type="ECO:0000256" key="9">
    <source>
        <dbReference type="ARBA" id="ARBA00062683"/>
    </source>
</evidence>
<comment type="caution">
    <text evidence="11">The sequence shown here is derived from an EMBL/GenBank/DDBJ whole genome shotgun (WGS) entry which is preliminary data.</text>
</comment>
<evidence type="ECO:0000313" key="12">
    <source>
        <dbReference type="Proteomes" id="UP000835052"/>
    </source>
</evidence>
<keyword evidence="5" id="KW-0496">Mitochondrion</keyword>
<comment type="subcellular location">
    <subcellularLocation>
        <location evidence="1">Mitochondrion</location>
    </subcellularLocation>
</comment>
<sequence length="233" mass="26604">MKAAVSCCKVSSGLVSYRWISCSSATSSMYDARVFRDPILDTNELRKPLNADDERNFLFVKSMKSDETPVFYRDHVIDKLVRVCIKDGKKEKARKNVLSALETIKRRQYKAWLKNESSPDTAGEANKVELDPFVIARKAIKNCYPLMKLQGVTRGGTTYQVPFPIEQPEAEFRAMKSMRDICRGRAKHGETHFKDILANELLAAYQNEGLTIQAKQELHKTCEANRAYAHYRS</sequence>
<keyword evidence="6" id="KW-0687">Ribonucleoprotein</keyword>
<dbReference type="GO" id="GO:1990904">
    <property type="term" value="C:ribonucleoprotein complex"/>
    <property type="evidence" value="ECO:0007669"/>
    <property type="project" value="UniProtKB-KW"/>
</dbReference>
<evidence type="ECO:0000259" key="10">
    <source>
        <dbReference type="Pfam" id="PF00177"/>
    </source>
</evidence>
<dbReference type="Pfam" id="PF00177">
    <property type="entry name" value="Ribosomal_S7"/>
    <property type="match status" value="1"/>
</dbReference>
<dbReference type="GO" id="GO:0005739">
    <property type="term" value="C:mitochondrion"/>
    <property type="evidence" value="ECO:0007669"/>
    <property type="project" value="UniProtKB-SubCell"/>
</dbReference>
<evidence type="ECO:0000256" key="5">
    <source>
        <dbReference type="ARBA" id="ARBA00023128"/>
    </source>
</evidence>
<dbReference type="FunFam" id="1.10.455.10:FF:000009">
    <property type="entry name" value="Ribosomal protein S7"/>
    <property type="match status" value="1"/>
</dbReference>
<dbReference type="Gene3D" id="1.10.455.10">
    <property type="entry name" value="Ribosomal protein S7 domain"/>
    <property type="match status" value="1"/>
</dbReference>
<evidence type="ECO:0000256" key="6">
    <source>
        <dbReference type="ARBA" id="ARBA00023274"/>
    </source>
</evidence>
<evidence type="ECO:0000256" key="8">
    <source>
        <dbReference type="ARBA" id="ARBA00041309"/>
    </source>
</evidence>
<feature type="domain" description="Small ribosomal subunit protein uS7" evidence="10">
    <location>
        <begin position="68"/>
        <end position="226"/>
    </location>
</feature>
<protein>
    <recommendedName>
        <fullName evidence="7">Small ribosomal subunit protein uS7m</fullName>
    </recommendedName>
    <alternativeName>
        <fullName evidence="8">28S ribosomal protein S7, mitochondrial</fullName>
    </alternativeName>
</protein>
<evidence type="ECO:0000256" key="2">
    <source>
        <dbReference type="ARBA" id="ARBA00007151"/>
    </source>
</evidence>
<keyword evidence="4" id="KW-0689">Ribosomal protein</keyword>
<dbReference type="CDD" id="cd14870">
    <property type="entry name" value="uS7_Mitochondria_Mammalian"/>
    <property type="match status" value="1"/>
</dbReference>
<dbReference type="AlphaFoldDB" id="A0A8S1HJB4"/>
<dbReference type="InterPro" id="IPR023798">
    <property type="entry name" value="Ribosomal_uS7_dom"/>
</dbReference>
<keyword evidence="12" id="KW-1185">Reference proteome</keyword>
<comment type="subunit">
    <text evidence="9">Component of the mitochondrial ribosome small subunit (28S) which comprises a 12S rRNA and about 30 distinct proteins.</text>
</comment>
<dbReference type="Proteomes" id="UP000835052">
    <property type="component" value="Unassembled WGS sequence"/>
</dbReference>
<dbReference type="SUPFAM" id="SSF47973">
    <property type="entry name" value="Ribosomal protein S7"/>
    <property type="match status" value="1"/>
</dbReference>
<dbReference type="EMBL" id="CAJGYM010000045">
    <property type="protein sequence ID" value="CAD6194481.1"/>
    <property type="molecule type" value="Genomic_DNA"/>
</dbReference>
<evidence type="ECO:0000256" key="1">
    <source>
        <dbReference type="ARBA" id="ARBA00004173"/>
    </source>
</evidence>
<evidence type="ECO:0000256" key="3">
    <source>
        <dbReference type="ARBA" id="ARBA00022946"/>
    </source>
</evidence>
<organism evidence="11 12">
    <name type="scientific">Caenorhabditis auriculariae</name>
    <dbReference type="NCBI Taxonomy" id="2777116"/>
    <lineage>
        <taxon>Eukaryota</taxon>
        <taxon>Metazoa</taxon>
        <taxon>Ecdysozoa</taxon>
        <taxon>Nematoda</taxon>
        <taxon>Chromadorea</taxon>
        <taxon>Rhabditida</taxon>
        <taxon>Rhabditina</taxon>
        <taxon>Rhabditomorpha</taxon>
        <taxon>Rhabditoidea</taxon>
        <taxon>Rhabditidae</taxon>
        <taxon>Peloderinae</taxon>
        <taxon>Caenorhabditis</taxon>
    </lineage>
</organism>
<comment type="similarity">
    <text evidence="2">Belongs to the universal ribosomal protein uS7 family.</text>
</comment>
<accession>A0A8S1HJB4</accession>
<proteinExistence type="inferred from homology"/>
<evidence type="ECO:0000313" key="11">
    <source>
        <dbReference type="EMBL" id="CAD6194481.1"/>
    </source>
</evidence>
<name>A0A8S1HJB4_9PELO</name>
<keyword evidence="3" id="KW-0809">Transit peptide</keyword>
<reference evidence="11" key="1">
    <citation type="submission" date="2020-10" db="EMBL/GenBank/DDBJ databases">
        <authorList>
            <person name="Kikuchi T."/>
        </authorList>
    </citation>
    <scope>NUCLEOTIDE SEQUENCE</scope>
    <source>
        <strain evidence="11">NKZ352</strain>
    </source>
</reference>
<evidence type="ECO:0000256" key="4">
    <source>
        <dbReference type="ARBA" id="ARBA00022980"/>
    </source>
</evidence>